<dbReference type="Pfam" id="PF20147">
    <property type="entry name" value="Crinkler"/>
    <property type="match status" value="1"/>
</dbReference>
<name>A0A0C3B112_SERVB</name>
<evidence type="ECO:0000256" key="2">
    <source>
        <dbReference type="ARBA" id="ARBA00004613"/>
    </source>
</evidence>
<accession>A0A0C3B112</accession>
<keyword evidence="6" id="KW-1185">Reference proteome</keyword>
<dbReference type="AlphaFoldDB" id="A0A0C3B112"/>
<evidence type="ECO:0000259" key="4">
    <source>
        <dbReference type="Pfam" id="PF20147"/>
    </source>
</evidence>
<dbReference type="GO" id="GO:0005576">
    <property type="term" value="C:extracellular region"/>
    <property type="evidence" value="ECO:0007669"/>
    <property type="project" value="UniProtKB-SubCell"/>
</dbReference>
<reference evidence="5 6" key="1">
    <citation type="submission" date="2014-04" db="EMBL/GenBank/DDBJ databases">
        <authorList>
            <consortium name="DOE Joint Genome Institute"/>
            <person name="Kuo A."/>
            <person name="Zuccaro A."/>
            <person name="Kohler A."/>
            <person name="Nagy L.G."/>
            <person name="Floudas D."/>
            <person name="Copeland A."/>
            <person name="Barry K.W."/>
            <person name="Cichocki N."/>
            <person name="Veneault-Fourrey C."/>
            <person name="LaButti K."/>
            <person name="Lindquist E.A."/>
            <person name="Lipzen A."/>
            <person name="Lundell T."/>
            <person name="Morin E."/>
            <person name="Murat C."/>
            <person name="Sun H."/>
            <person name="Tunlid A."/>
            <person name="Henrissat B."/>
            <person name="Grigoriev I.V."/>
            <person name="Hibbett D.S."/>
            <person name="Martin F."/>
            <person name="Nordberg H.P."/>
            <person name="Cantor M.N."/>
            <person name="Hua S.X."/>
        </authorList>
    </citation>
    <scope>NUCLEOTIDE SEQUENCE [LARGE SCALE GENOMIC DNA]</scope>
    <source>
        <strain evidence="5 6">MAFF 305830</strain>
    </source>
</reference>
<dbReference type="OrthoDB" id="2427869at2759"/>
<sequence>MSDPDVYTIFCHIQGRDTSFSVNIAQDRTVDELKKKIKAENPNEFGKFDAKQLNLYFIDLPDDPTLEQKVNQLLDTQPALEALRPTNELSNLFPKPPRKETVNILVRVPEPYKPPSFARATRASGFAKPMVDKMSKVDSLLIYCAMYWKLPIAPEENPLAMGHQKAPDTPPNSTVDALYKIIIRGQKHRALVLVGLSKRERDLRLCTPKFQAEELQQV</sequence>
<dbReference type="HOGENOM" id="CLU_1267571_0_0_1"/>
<comment type="subcellular location">
    <subcellularLocation>
        <location evidence="1">Host cell</location>
    </subcellularLocation>
    <subcellularLocation>
        <location evidence="2">Secreted</location>
    </subcellularLocation>
</comment>
<evidence type="ECO:0000256" key="1">
    <source>
        <dbReference type="ARBA" id="ARBA00004340"/>
    </source>
</evidence>
<keyword evidence="3" id="KW-0964">Secreted</keyword>
<protein>
    <recommendedName>
        <fullName evidence="4">Crinkler effector protein N-terminal domain-containing protein</fullName>
    </recommendedName>
</protein>
<organism evidence="5 6">
    <name type="scientific">Serendipita vermifera MAFF 305830</name>
    <dbReference type="NCBI Taxonomy" id="933852"/>
    <lineage>
        <taxon>Eukaryota</taxon>
        <taxon>Fungi</taxon>
        <taxon>Dikarya</taxon>
        <taxon>Basidiomycota</taxon>
        <taxon>Agaricomycotina</taxon>
        <taxon>Agaricomycetes</taxon>
        <taxon>Sebacinales</taxon>
        <taxon>Serendipitaceae</taxon>
        <taxon>Serendipita</taxon>
    </lineage>
</organism>
<evidence type="ECO:0000313" key="6">
    <source>
        <dbReference type="Proteomes" id="UP000054097"/>
    </source>
</evidence>
<dbReference type="GO" id="GO:0043657">
    <property type="term" value="C:host cell"/>
    <property type="evidence" value="ECO:0007669"/>
    <property type="project" value="UniProtKB-SubCell"/>
</dbReference>
<dbReference type="InterPro" id="IPR045379">
    <property type="entry name" value="Crinkler_N"/>
</dbReference>
<gene>
    <name evidence="5" type="ORF">M408DRAFT_26401</name>
</gene>
<dbReference type="EMBL" id="KN824316">
    <property type="protein sequence ID" value="KIM25201.1"/>
    <property type="molecule type" value="Genomic_DNA"/>
</dbReference>
<evidence type="ECO:0000313" key="5">
    <source>
        <dbReference type="EMBL" id="KIM25201.1"/>
    </source>
</evidence>
<reference evidence="6" key="2">
    <citation type="submission" date="2015-01" db="EMBL/GenBank/DDBJ databases">
        <title>Evolutionary Origins and Diversification of the Mycorrhizal Mutualists.</title>
        <authorList>
            <consortium name="DOE Joint Genome Institute"/>
            <consortium name="Mycorrhizal Genomics Consortium"/>
            <person name="Kohler A."/>
            <person name="Kuo A."/>
            <person name="Nagy L.G."/>
            <person name="Floudas D."/>
            <person name="Copeland A."/>
            <person name="Barry K.W."/>
            <person name="Cichocki N."/>
            <person name="Veneault-Fourrey C."/>
            <person name="LaButti K."/>
            <person name="Lindquist E.A."/>
            <person name="Lipzen A."/>
            <person name="Lundell T."/>
            <person name="Morin E."/>
            <person name="Murat C."/>
            <person name="Riley R."/>
            <person name="Ohm R."/>
            <person name="Sun H."/>
            <person name="Tunlid A."/>
            <person name="Henrissat B."/>
            <person name="Grigoriev I.V."/>
            <person name="Hibbett D.S."/>
            <person name="Martin F."/>
        </authorList>
    </citation>
    <scope>NUCLEOTIDE SEQUENCE [LARGE SCALE GENOMIC DNA]</scope>
    <source>
        <strain evidence="6">MAFF 305830</strain>
    </source>
</reference>
<feature type="domain" description="Crinkler effector protein N-terminal" evidence="4">
    <location>
        <begin position="8"/>
        <end position="107"/>
    </location>
</feature>
<evidence type="ECO:0000256" key="3">
    <source>
        <dbReference type="ARBA" id="ARBA00022525"/>
    </source>
</evidence>
<dbReference type="Proteomes" id="UP000054097">
    <property type="component" value="Unassembled WGS sequence"/>
</dbReference>
<proteinExistence type="predicted"/>